<dbReference type="AlphaFoldDB" id="A0A9R0STP7"/>
<dbReference type="Gramene" id="TRITD4Bv1G010110.1">
    <property type="protein sequence ID" value="TRITD4Bv1G010110.1"/>
    <property type="gene ID" value="TRITD4Bv1G010110"/>
</dbReference>
<name>A0A9R0STP7_TRITD</name>
<sequence length="416" mass="47619">MRITSTYLHGLYYLSSRMKAKFLSGMLYSTFRLGRSSVHPGCHGKSTRKFSEKASGPVTQRMQCAKKYDRAEDLVCPVQYFKEELGFLKSLDENELLGAAEKKGRSEVRMEVARAARSLPELILKRHAIGIACGDSLKLSNIRISRSIGKFVFVEPPKPTDRCLRLVDDFSRGADVLEELASSVLGPGARMPKVWDDFLDKLREQCPRVHIIMYHSLFLSLNLRYCLRVIVDQRFRKDFGSLKKEQKDAIRKFIEKLGMTRKEDLPSLLLRNEFLKFVSLRSRKGAQGRRGKSNSQLSTQEAVWSDKGRSIIAFNRDGVVHGCKDDPNDKEIAAMPNIQKHWRTQENVIQLLCEEFELLDQSYIELCDDDEKILWKLVRIWELFGETEGYWQAAIAALHEESKASLANGSTKCEVE</sequence>
<dbReference type="EMBL" id="LT934118">
    <property type="protein sequence ID" value="VAI01318.1"/>
    <property type="molecule type" value="Genomic_DNA"/>
</dbReference>
<organism evidence="1 2">
    <name type="scientific">Triticum turgidum subsp. durum</name>
    <name type="common">Durum wheat</name>
    <name type="synonym">Triticum durum</name>
    <dbReference type="NCBI Taxonomy" id="4567"/>
    <lineage>
        <taxon>Eukaryota</taxon>
        <taxon>Viridiplantae</taxon>
        <taxon>Streptophyta</taxon>
        <taxon>Embryophyta</taxon>
        <taxon>Tracheophyta</taxon>
        <taxon>Spermatophyta</taxon>
        <taxon>Magnoliopsida</taxon>
        <taxon>Liliopsida</taxon>
        <taxon>Poales</taxon>
        <taxon>Poaceae</taxon>
        <taxon>BOP clade</taxon>
        <taxon>Pooideae</taxon>
        <taxon>Triticodae</taxon>
        <taxon>Triticeae</taxon>
        <taxon>Triticinae</taxon>
        <taxon>Triticum</taxon>
    </lineage>
</organism>
<keyword evidence="2" id="KW-1185">Reference proteome</keyword>
<protein>
    <submittedName>
        <fullName evidence="1">Uncharacterized protein</fullName>
    </submittedName>
</protein>
<proteinExistence type="predicted"/>
<gene>
    <name evidence="1" type="ORF">TRITD_4Bv1G010110</name>
</gene>
<dbReference type="Proteomes" id="UP000324705">
    <property type="component" value="Chromosome 4B"/>
</dbReference>
<evidence type="ECO:0000313" key="2">
    <source>
        <dbReference type="Proteomes" id="UP000324705"/>
    </source>
</evidence>
<accession>A0A9R0STP7</accession>
<reference evidence="1 2" key="1">
    <citation type="submission" date="2017-09" db="EMBL/GenBank/DDBJ databases">
        <authorList>
            <consortium name="International Durum Wheat Genome Sequencing Consortium (IDWGSC)"/>
            <person name="Milanesi L."/>
        </authorList>
    </citation>
    <scope>NUCLEOTIDE SEQUENCE [LARGE SCALE GENOMIC DNA]</scope>
    <source>
        <strain evidence="2">cv. Svevo</strain>
    </source>
</reference>
<evidence type="ECO:0000313" key="1">
    <source>
        <dbReference type="EMBL" id="VAI01318.1"/>
    </source>
</evidence>